<keyword evidence="8 10" id="KW-0472">Membrane</keyword>
<comment type="caution">
    <text evidence="13">The sequence shown here is derived from an EMBL/GenBank/DDBJ whole genome shotgun (WGS) entry which is preliminary data.</text>
</comment>
<keyword evidence="7 10" id="KW-1133">Transmembrane helix</keyword>
<feature type="domain" description="ABC transporter" evidence="11">
    <location>
        <begin position="346"/>
        <end position="579"/>
    </location>
</feature>
<keyword evidence="3" id="KW-0813">Transport</keyword>
<feature type="transmembrane region" description="Helical" evidence="10">
    <location>
        <begin position="253"/>
        <end position="276"/>
    </location>
</feature>
<dbReference type="Pfam" id="PF00664">
    <property type="entry name" value="ABC_membrane"/>
    <property type="match status" value="1"/>
</dbReference>
<feature type="domain" description="ABC transmembrane type-1" evidence="12">
    <location>
        <begin position="42"/>
        <end position="312"/>
    </location>
</feature>
<dbReference type="SUPFAM" id="SSF52540">
    <property type="entry name" value="P-loop containing nucleoside triphosphate hydrolases"/>
    <property type="match status" value="1"/>
</dbReference>
<dbReference type="Pfam" id="PF00005">
    <property type="entry name" value="ABC_tran"/>
    <property type="match status" value="1"/>
</dbReference>
<dbReference type="FunFam" id="3.40.50.300:FF:000287">
    <property type="entry name" value="Multidrug ABC transporter ATP-binding protein"/>
    <property type="match status" value="1"/>
</dbReference>
<comment type="subcellular location">
    <subcellularLocation>
        <location evidence="1">Cell membrane</location>
        <topology evidence="1">Multi-pass membrane protein</topology>
    </subcellularLocation>
</comment>
<keyword evidence="4 10" id="KW-0812">Transmembrane</keyword>
<evidence type="ECO:0000259" key="11">
    <source>
        <dbReference type="PROSITE" id="PS50893"/>
    </source>
</evidence>
<dbReference type="PROSITE" id="PS00211">
    <property type="entry name" value="ABC_TRANSPORTER_1"/>
    <property type="match status" value="1"/>
</dbReference>
<dbReference type="GO" id="GO:0005524">
    <property type="term" value="F:ATP binding"/>
    <property type="evidence" value="ECO:0007669"/>
    <property type="project" value="UniProtKB-KW"/>
</dbReference>
<evidence type="ECO:0000256" key="7">
    <source>
        <dbReference type="ARBA" id="ARBA00022989"/>
    </source>
</evidence>
<feature type="transmembrane region" description="Helical" evidence="10">
    <location>
        <begin position="21"/>
        <end position="42"/>
    </location>
</feature>
<dbReference type="STRING" id="86105.NF27_BK00530"/>
<evidence type="ECO:0000256" key="8">
    <source>
        <dbReference type="ARBA" id="ARBA00023136"/>
    </source>
</evidence>
<dbReference type="InterPro" id="IPR003593">
    <property type="entry name" value="AAA+_ATPase"/>
</dbReference>
<dbReference type="InterPro" id="IPR036640">
    <property type="entry name" value="ABC1_TM_sf"/>
</dbReference>
<dbReference type="SUPFAM" id="SSF90123">
    <property type="entry name" value="ABC transporter transmembrane region"/>
    <property type="match status" value="1"/>
</dbReference>
<organism evidence="13 14">
    <name type="scientific">Candidatus Jidaibacter acanthamoebae</name>
    <dbReference type="NCBI Taxonomy" id="86105"/>
    <lineage>
        <taxon>Bacteria</taxon>
        <taxon>Pseudomonadati</taxon>
        <taxon>Pseudomonadota</taxon>
        <taxon>Alphaproteobacteria</taxon>
        <taxon>Rickettsiales</taxon>
        <taxon>Candidatus Midichloriaceae</taxon>
        <taxon>Candidatus Jidaibacter</taxon>
    </lineage>
</organism>
<dbReference type="Proteomes" id="UP000031258">
    <property type="component" value="Unassembled WGS sequence"/>
</dbReference>
<feature type="transmembrane region" description="Helical" evidence="10">
    <location>
        <begin position="144"/>
        <end position="161"/>
    </location>
</feature>
<evidence type="ECO:0000259" key="12">
    <source>
        <dbReference type="PROSITE" id="PS50929"/>
    </source>
</evidence>
<dbReference type="InterPro" id="IPR011527">
    <property type="entry name" value="ABC1_TM_dom"/>
</dbReference>
<dbReference type="Gene3D" id="1.20.1560.10">
    <property type="entry name" value="ABC transporter type 1, transmembrane domain"/>
    <property type="match status" value="1"/>
</dbReference>
<evidence type="ECO:0000256" key="2">
    <source>
        <dbReference type="ARBA" id="ARBA00005417"/>
    </source>
</evidence>
<dbReference type="GO" id="GO:0005886">
    <property type="term" value="C:plasma membrane"/>
    <property type="evidence" value="ECO:0007669"/>
    <property type="project" value="UniProtKB-SubCell"/>
</dbReference>
<dbReference type="GO" id="GO:0034040">
    <property type="term" value="F:ATPase-coupled lipid transmembrane transporter activity"/>
    <property type="evidence" value="ECO:0007669"/>
    <property type="project" value="TreeGrafter"/>
</dbReference>
<sequence length="591" mass="66233">MIEFKEYIMNTVKFIRESLAPYKLYISIQIIIIFFSAVNHSLSPYLTKLIIDKLTVTQPDQAVQAVANLGIMYISLQIVMIAMWRIYDYCYLKYVPLLRTKVAHRMMMYTTGHSHNYFQNQFAGSLTNKVVDAAKAVTGISQTMINSFAGAALSLLVAAYAMWSVHLWFSVLVFIWAAIAIFFSTKVSKKSSKLAKKSAEASSRVVGNIVDTLGNINNVRAFTGYNTESNRLKVIQGDFVNAMRARNWFMLKVYSIQGTLFSLYQSLCLALLIYLYSKGQVTAGDFAMILTINHTIIDIIWQLSHSMRDFSEDYGTLEQALQIIQEPYEITDAANAKELAVTKGKITFDQVGFHYKNATPLFGNLSVTVEPNQKVGLVGYSGSGKSTFVNLIMRLYDINFGKILIDDQDIKYVTQNSLRENISIIPQDPSLFHRTLMENIRYGTSATDNEVIMAAKKAHADEFISKLTLGYNSLVGERGVKLSGGQRQRVAIARAILKNAPILILDEATSQLDSVTEALIQESIFKLMQKKTALVVAHRLSTLLHMDRILVFDQGKIVEDGTHDELLALNGLYKTLWDAQVGGFLPDKPGE</sequence>
<dbReference type="PROSITE" id="PS50929">
    <property type="entry name" value="ABC_TM1F"/>
    <property type="match status" value="1"/>
</dbReference>
<evidence type="ECO:0000256" key="1">
    <source>
        <dbReference type="ARBA" id="ARBA00004651"/>
    </source>
</evidence>
<comment type="similarity">
    <text evidence="2">Belongs to the ABC transporter superfamily.</text>
</comment>
<keyword evidence="5" id="KW-0547">Nucleotide-binding</keyword>
<keyword evidence="6" id="KW-0067">ATP-binding</keyword>
<dbReference type="GO" id="GO:0016887">
    <property type="term" value="F:ATP hydrolysis activity"/>
    <property type="evidence" value="ECO:0007669"/>
    <property type="project" value="InterPro"/>
</dbReference>
<evidence type="ECO:0000256" key="3">
    <source>
        <dbReference type="ARBA" id="ARBA00022448"/>
    </source>
</evidence>
<evidence type="ECO:0000256" key="4">
    <source>
        <dbReference type="ARBA" id="ARBA00022692"/>
    </source>
</evidence>
<dbReference type="PROSITE" id="PS50893">
    <property type="entry name" value="ABC_TRANSPORTER_2"/>
    <property type="match status" value="1"/>
</dbReference>
<dbReference type="PANTHER" id="PTHR24221:SF654">
    <property type="entry name" value="ATP-BINDING CASSETTE SUB-FAMILY B MEMBER 6"/>
    <property type="match status" value="1"/>
</dbReference>
<evidence type="ECO:0000256" key="5">
    <source>
        <dbReference type="ARBA" id="ARBA00022741"/>
    </source>
</evidence>
<dbReference type="InterPro" id="IPR003439">
    <property type="entry name" value="ABC_transporter-like_ATP-bd"/>
</dbReference>
<comment type="function">
    <text evidence="9">Part of an ABC transporter complex. Transmembrane domains (TMD) form a pore in the inner membrane and the ATP-binding domain (NBD) is responsible for energy generation.</text>
</comment>
<feature type="transmembrane region" description="Helical" evidence="10">
    <location>
        <begin position="62"/>
        <end position="84"/>
    </location>
</feature>
<dbReference type="GO" id="GO:0140359">
    <property type="term" value="F:ABC-type transporter activity"/>
    <property type="evidence" value="ECO:0007669"/>
    <property type="project" value="InterPro"/>
</dbReference>
<dbReference type="SMART" id="SM00382">
    <property type="entry name" value="AAA"/>
    <property type="match status" value="1"/>
</dbReference>
<evidence type="ECO:0000256" key="10">
    <source>
        <dbReference type="SAM" id="Phobius"/>
    </source>
</evidence>
<reference evidence="13 14" key="1">
    <citation type="submission" date="2014-11" db="EMBL/GenBank/DDBJ databases">
        <title>A Rickettsiales Symbiont of Amoebae With Ancient Features.</title>
        <authorList>
            <person name="Schulz F."/>
            <person name="Martijn J."/>
            <person name="Wascher F."/>
            <person name="Kostanjsek R."/>
            <person name="Ettema T.J."/>
            <person name="Horn M."/>
        </authorList>
    </citation>
    <scope>NUCLEOTIDE SEQUENCE [LARGE SCALE GENOMIC DNA]</scope>
    <source>
        <strain evidence="13 14">UWC36</strain>
    </source>
</reference>
<proteinExistence type="inferred from homology"/>
<protein>
    <submittedName>
        <fullName evidence="13">ABC-type multidrug transport system, ATPase component</fullName>
    </submittedName>
</protein>
<dbReference type="AlphaFoldDB" id="A0A0C1MVB9"/>
<evidence type="ECO:0000313" key="13">
    <source>
        <dbReference type="EMBL" id="KIE06132.1"/>
    </source>
</evidence>
<keyword evidence="14" id="KW-1185">Reference proteome</keyword>
<dbReference type="EMBL" id="JSWE01000036">
    <property type="protein sequence ID" value="KIE06132.1"/>
    <property type="molecule type" value="Genomic_DNA"/>
</dbReference>
<accession>A0A0C1MVB9</accession>
<evidence type="ECO:0000313" key="14">
    <source>
        <dbReference type="Proteomes" id="UP000031258"/>
    </source>
</evidence>
<gene>
    <name evidence="13" type="ORF">NF27_BK00530</name>
</gene>
<dbReference type="InterPro" id="IPR039421">
    <property type="entry name" value="Type_1_exporter"/>
</dbReference>
<dbReference type="InterPro" id="IPR027417">
    <property type="entry name" value="P-loop_NTPase"/>
</dbReference>
<dbReference type="Gene3D" id="3.40.50.300">
    <property type="entry name" value="P-loop containing nucleotide triphosphate hydrolases"/>
    <property type="match status" value="1"/>
</dbReference>
<dbReference type="PATRIC" id="fig|86105.3.peg.131"/>
<dbReference type="InterPro" id="IPR017871">
    <property type="entry name" value="ABC_transporter-like_CS"/>
</dbReference>
<evidence type="ECO:0000256" key="6">
    <source>
        <dbReference type="ARBA" id="ARBA00022840"/>
    </source>
</evidence>
<name>A0A0C1MVB9_9RICK</name>
<dbReference type="PANTHER" id="PTHR24221">
    <property type="entry name" value="ATP-BINDING CASSETTE SUB-FAMILY B"/>
    <property type="match status" value="1"/>
</dbReference>
<evidence type="ECO:0000256" key="9">
    <source>
        <dbReference type="ARBA" id="ARBA00024725"/>
    </source>
</evidence>
<feature type="transmembrane region" description="Helical" evidence="10">
    <location>
        <begin position="167"/>
        <end position="187"/>
    </location>
</feature>